<evidence type="ECO:0000313" key="2">
    <source>
        <dbReference type="EMBL" id="SDD46644.1"/>
    </source>
</evidence>
<sequence>MSLVNSSVLASSDALALQFSSAEPFRHVVIEDFLKPAFCEQLLKDFPGFEERYALNEHGAVGGKAVRMDVRDISEAYRQLDAYIQTPEFLGLVSRITGIPDLLYDVDYVGGGTHENVHGQSLDAHIDFNYHPGTRWHRRLNLIIYLNPEWQDAWGGSLELQSDPWAETGNTVKAIAPLFNRCAIFETNEISWHGFRRIELPEARRNLSRKSFAIYLYTRERPAQETAPSHATVYVPDAMPEAAQIGSTLTEGLHRELSQRFANLRGQLKFLYEREQDFARQIQSLEHALSEARNAAGFPLQGYAVLIGGAQGYRPDGWCSGQLEVGFEACRAASGISLDVWVPEGVGPSQTLVFECGDYRASLELASGRRHDLRVPLRMGKADRVRLSIRASSCWQPARAGDSQDQRELAWKLVAAQLLH</sequence>
<evidence type="ECO:0000313" key="3">
    <source>
        <dbReference type="Proteomes" id="UP000199603"/>
    </source>
</evidence>
<dbReference type="STRING" id="265719.SAMN04488509_102567"/>
<dbReference type="InterPro" id="IPR044862">
    <property type="entry name" value="Pro_4_hyd_alph_FE2OG_OXY"/>
</dbReference>
<reference evidence="2 3" key="1">
    <citation type="submission" date="2016-10" db="EMBL/GenBank/DDBJ databases">
        <authorList>
            <person name="de Groot N.N."/>
        </authorList>
    </citation>
    <scope>NUCLEOTIDE SEQUENCE [LARGE SCALE GENOMIC DNA]</scope>
    <source>
        <strain evidence="2 3">DSM 16957</strain>
    </source>
</reference>
<dbReference type="Proteomes" id="UP000199603">
    <property type="component" value="Unassembled WGS sequence"/>
</dbReference>
<protein>
    <submittedName>
        <fullName evidence="2">2OG-Fe(II) oxygenase superfamily protein</fullName>
    </submittedName>
</protein>
<dbReference type="OrthoDB" id="9783171at2"/>
<feature type="domain" description="Prolyl 4-hydroxylase alpha subunit Fe(2+) 2OG dioxygenase" evidence="1">
    <location>
        <begin position="118"/>
        <end position="216"/>
    </location>
</feature>
<keyword evidence="3" id="KW-1185">Reference proteome</keyword>
<gene>
    <name evidence="2" type="ORF">SAMN04488509_102567</name>
</gene>
<proteinExistence type="predicted"/>
<name>A0A1G6UZF3_9GAMM</name>
<dbReference type="AlphaFoldDB" id="A0A1G6UZF3"/>
<dbReference type="RefSeq" id="WP_091240718.1">
    <property type="nucleotide sequence ID" value="NZ_FNAG01000002.1"/>
</dbReference>
<evidence type="ECO:0000259" key="1">
    <source>
        <dbReference type="Pfam" id="PF13640"/>
    </source>
</evidence>
<dbReference type="Pfam" id="PF13640">
    <property type="entry name" value="2OG-FeII_Oxy_3"/>
    <property type="match status" value="1"/>
</dbReference>
<accession>A0A1G6UZF3</accession>
<dbReference type="Gene3D" id="2.60.120.620">
    <property type="entry name" value="q2cbj1_9rhob like domain"/>
    <property type="match status" value="1"/>
</dbReference>
<organism evidence="2 3">
    <name type="scientific">Aquimonas voraii</name>
    <dbReference type="NCBI Taxonomy" id="265719"/>
    <lineage>
        <taxon>Bacteria</taxon>
        <taxon>Pseudomonadati</taxon>
        <taxon>Pseudomonadota</taxon>
        <taxon>Gammaproteobacteria</taxon>
        <taxon>Lysobacterales</taxon>
        <taxon>Lysobacteraceae</taxon>
        <taxon>Aquimonas</taxon>
    </lineage>
</organism>
<dbReference type="EMBL" id="FNAG01000002">
    <property type="protein sequence ID" value="SDD46644.1"/>
    <property type="molecule type" value="Genomic_DNA"/>
</dbReference>